<dbReference type="GO" id="GO:1901135">
    <property type="term" value="P:carbohydrate derivative metabolic process"/>
    <property type="evidence" value="ECO:0007669"/>
    <property type="project" value="InterPro"/>
</dbReference>
<feature type="domain" description="SIS" evidence="3">
    <location>
        <begin position="35"/>
        <end position="177"/>
    </location>
</feature>
<dbReference type="InterPro" id="IPR001347">
    <property type="entry name" value="SIS_dom"/>
</dbReference>
<dbReference type="CDD" id="cd05009">
    <property type="entry name" value="SIS_GlmS_GlmD_2"/>
    <property type="match status" value="1"/>
</dbReference>
<dbReference type="GO" id="GO:0016787">
    <property type="term" value="F:hydrolase activity"/>
    <property type="evidence" value="ECO:0007669"/>
    <property type="project" value="UniProtKB-KW"/>
</dbReference>
<dbReference type="EMBL" id="CP123872">
    <property type="protein sequence ID" value="WND04075.1"/>
    <property type="molecule type" value="Genomic_DNA"/>
</dbReference>
<dbReference type="EC" id="3.5.-.-" evidence="4"/>
<keyword evidence="1" id="KW-0808">Transferase</keyword>
<dbReference type="Gene3D" id="3.40.50.10490">
    <property type="entry name" value="Glucose-6-phosphate isomerase like protein, domain 1"/>
    <property type="match status" value="2"/>
</dbReference>
<dbReference type="KEGG" id="tmk:QGN29_06770"/>
<dbReference type="CDD" id="cd05008">
    <property type="entry name" value="SIS_GlmS_GlmD_1"/>
    <property type="match status" value="1"/>
</dbReference>
<keyword evidence="2" id="KW-0677">Repeat</keyword>
<evidence type="ECO:0000256" key="2">
    <source>
        <dbReference type="ARBA" id="ARBA00022737"/>
    </source>
</evidence>
<dbReference type="SUPFAM" id="SSF53697">
    <property type="entry name" value="SIS domain"/>
    <property type="match status" value="1"/>
</dbReference>
<dbReference type="AlphaFoldDB" id="A0AA52EJR2"/>
<dbReference type="Pfam" id="PF01380">
    <property type="entry name" value="SIS"/>
    <property type="match status" value="2"/>
</dbReference>
<feature type="domain" description="SIS" evidence="3">
    <location>
        <begin position="199"/>
        <end position="335"/>
    </location>
</feature>
<dbReference type="Proteomes" id="UP001268683">
    <property type="component" value="Chromosome"/>
</dbReference>
<dbReference type="RefSeq" id="WP_310799939.1">
    <property type="nucleotide sequence ID" value="NZ_CP123872.1"/>
</dbReference>
<evidence type="ECO:0000313" key="5">
    <source>
        <dbReference type="Proteomes" id="UP001268683"/>
    </source>
</evidence>
<dbReference type="InterPro" id="IPR035490">
    <property type="entry name" value="GlmS/FrlB_SIS"/>
</dbReference>
<dbReference type="PROSITE" id="PS51464">
    <property type="entry name" value="SIS"/>
    <property type="match status" value="2"/>
</dbReference>
<keyword evidence="4" id="KW-0378">Hydrolase</keyword>
<dbReference type="PANTHER" id="PTHR10937">
    <property type="entry name" value="GLUCOSAMINE--FRUCTOSE-6-PHOSPHATE AMINOTRANSFERASE, ISOMERIZING"/>
    <property type="match status" value="1"/>
</dbReference>
<reference evidence="4" key="1">
    <citation type="submission" date="2023-04" db="EMBL/GenBank/DDBJ databases">
        <title>Complete genome sequence of Temperatibacter marinus.</title>
        <authorList>
            <person name="Rong J.-C."/>
            <person name="Yi M.-L."/>
            <person name="Zhao Q."/>
        </authorList>
    </citation>
    <scope>NUCLEOTIDE SEQUENCE</scope>
    <source>
        <strain evidence="4">NBRC 110045</strain>
    </source>
</reference>
<keyword evidence="1" id="KW-0032">Aminotransferase</keyword>
<dbReference type="GO" id="GO:0097367">
    <property type="term" value="F:carbohydrate derivative binding"/>
    <property type="evidence" value="ECO:0007669"/>
    <property type="project" value="InterPro"/>
</dbReference>
<keyword evidence="5" id="KW-1185">Reference proteome</keyword>
<proteinExistence type="predicted"/>
<protein>
    <submittedName>
        <fullName evidence="4">SIS domain-containing protein</fullName>
        <ecNumber evidence="4">3.5.-.-</ecNumber>
    </submittedName>
</protein>
<evidence type="ECO:0000313" key="4">
    <source>
        <dbReference type="EMBL" id="WND04075.1"/>
    </source>
</evidence>
<evidence type="ECO:0000256" key="1">
    <source>
        <dbReference type="ARBA" id="ARBA00022576"/>
    </source>
</evidence>
<sequence>MSLSPNKTLMYSEALEASAVVAKQFKNNRSKIDALVQELKSKNITAIATCARGSSDHAATYAKYLFETRLGLMTCSLAPSINSVYQVSLNLKNMLFIAISQSGASPDLLATAEAAKEAGAVVVAFVNVEDSPLAKLADHFIPLYAGPEKSVAATKSYIASLSALYQFGAYYSGDDALIKACDDLPDQLSASAALDWAGAEKALQKASNFFVIGRGTSLGIAQEAALKFKETSGLHAEAYSAAEVKHGPMAIVNEGFPILAFTQDDETRESVDNVIEDFLSRGATVMVAGKEYEGAINLPIVQGAHKAVSPLLKIQSFYLMVNSLAVSRGYNPDEPPHLKKVTETV</sequence>
<dbReference type="InterPro" id="IPR035466">
    <property type="entry name" value="GlmS/AgaS_SIS"/>
</dbReference>
<name>A0AA52EJR2_9PROT</name>
<evidence type="ECO:0000259" key="3">
    <source>
        <dbReference type="PROSITE" id="PS51464"/>
    </source>
</evidence>
<dbReference type="InterPro" id="IPR046348">
    <property type="entry name" value="SIS_dom_sf"/>
</dbReference>
<organism evidence="4 5">
    <name type="scientific">Temperatibacter marinus</name>
    <dbReference type="NCBI Taxonomy" id="1456591"/>
    <lineage>
        <taxon>Bacteria</taxon>
        <taxon>Pseudomonadati</taxon>
        <taxon>Pseudomonadota</taxon>
        <taxon>Alphaproteobacteria</taxon>
        <taxon>Kordiimonadales</taxon>
        <taxon>Temperatibacteraceae</taxon>
        <taxon>Temperatibacter</taxon>
    </lineage>
</organism>
<accession>A0AA52EJR2</accession>
<dbReference type="GO" id="GO:0008483">
    <property type="term" value="F:transaminase activity"/>
    <property type="evidence" value="ECO:0007669"/>
    <property type="project" value="UniProtKB-KW"/>
</dbReference>
<gene>
    <name evidence="4" type="ORF">QGN29_06770</name>
</gene>
<dbReference type="PANTHER" id="PTHR10937:SF8">
    <property type="entry name" value="AMINOTRANSFERASE-RELATED"/>
    <property type="match status" value="1"/>
</dbReference>